<comment type="caution">
    <text evidence="4">The sequence shown here is derived from an EMBL/GenBank/DDBJ whole genome shotgun (WGS) entry which is preliminary data.</text>
</comment>
<dbReference type="GO" id="GO:0005829">
    <property type="term" value="C:cytosol"/>
    <property type="evidence" value="ECO:0007669"/>
    <property type="project" value="TreeGrafter"/>
</dbReference>
<evidence type="ECO:0000256" key="2">
    <source>
        <dbReference type="ARBA" id="ARBA00022688"/>
    </source>
</evidence>
<dbReference type="EMBL" id="SLXJ01000015">
    <property type="protein sequence ID" value="TCP16011.1"/>
    <property type="molecule type" value="Genomic_DNA"/>
</dbReference>
<dbReference type="InterPro" id="IPR028978">
    <property type="entry name" value="Chorismate_lyase_/UTRA_dom_sf"/>
</dbReference>
<dbReference type="OrthoDB" id="9789493at2"/>
<dbReference type="InterPro" id="IPR007440">
    <property type="entry name" value="Chorismate--pyruvate_lyase"/>
</dbReference>
<dbReference type="PANTHER" id="PTHR38683">
    <property type="entry name" value="CHORISMATE PYRUVATE-LYASE"/>
    <property type="match status" value="1"/>
</dbReference>
<dbReference type="Proteomes" id="UP000295537">
    <property type="component" value="Unassembled WGS sequence"/>
</dbReference>
<evidence type="ECO:0000256" key="3">
    <source>
        <dbReference type="ARBA" id="ARBA00023239"/>
    </source>
</evidence>
<evidence type="ECO:0000313" key="4">
    <source>
        <dbReference type="EMBL" id="TCP16011.1"/>
    </source>
</evidence>
<dbReference type="SUPFAM" id="SSF64288">
    <property type="entry name" value="Chorismate lyase-like"/>
    <property type="match status" value="1"/>
</dbReference>
<keyword evidence="3 4" id="KW-0456">Lyase</keyword>
<keyword evidence="5" id="KW-1185">Reference proteome</keyword>
<dbReference type="GO" id="GO:0006744">
    <property type="term" value="P:ubiquinone biosynthetic process"/>
    <property type="evidence" value="ECO:0007669"/>
    <property type="project" value="UniProtKB-KW"/>
</dbReference>
<name>A0A4R2N5D7_9PAST</name>
<gene>
    <name evidence="4" type="ORF">EV693_11553</name>
</gene>
<dbReference type="GO" id="GO:0008813">
    <property type="term" value="F:chorismate lyase activity"/>
    <property type="evidence" value="ECO:0007669"/>
    <property type="project" value="InterPro"/>
</dbReference>
<proteinExistence type="predicted"/>
<dbReference type="Pfam" id="PF04345">
    <property type="entry name" value="Chor_lyase"/>
    <property type="match status" value="1"/>
</dbReference>
<accession>A0A4R2N5D7</accession>
<keyword evidence="2" id="KW-0831">Ubiquinone biosynthesis</keyword>
<protein>
    <submittedName>
        <fullName evidence="4">Chorismate lyase</fullName>
    </submittedName>
</protein>
<keyword evidence="1" id="KW-0963">Cytoplasm</keyword>
<evidence type="ECO:0000313" key="5">
    <source>
        <dbReference type="Proteomes" id="UP000295537"/>
    </source>
</evidence>
<dbReference type="AlphaFoldDB" id="A0A4R2N5D7"/>
<reference evidence="4 5" key="1">
    <citation type="submission" date="2019-03" db="EMBL/GenBank/DDBJ databases">
        <title>Genomic Encyclopedia of Type Strains, Phase IV (KMG-IV): sequencing the most valuable type-strain genomes for metagenomic binning, comparative biology and taxonomic classification.</title>
        <authorList>
            <person name="Goeker M."/>
        </authorList>
    </citation>
    <scope>NUCLEOTIDE SEQUENCE [LARGE SCALE GENOMIC DNA]</scope>
    <source>
        <strain evidence="4 5">DSM 16380</strain>
    </source>
</reference>
<sequence>MHDFTLYRSILANSIWQTSAKPLSPNVAQWLLHKGSLTEKLQQQCSNLQVKIVQEGWQARGMCQNSAEYWVREVLLKCSENDWIFAQTIIPQKTVDAVASSVLNLGEQAIGLWLFPQKPTRLSLEWQQDPKTKQFARRSQLLLKNYPLEIRELFLSHFLFETTPIKA</sequence>
<dbReference type="RefSeq" id="WP_132501964.1">
    <property type="nucleotide sequence ID" value="NZ_LVXA01000001.1"/>
</dbReference>
<evidence type="ECO:0000256" key="1">
    <source>
        <dbReference type="ARBA" id="ARBA00022490"/>
    </source>
</evidence>
<dbReference type="PANTHER" id="PTHR38683:SF1">
    <property type="entry name" value="CHORISMATE PYRUVATE-LYASE"/>
    <property type="match status" value="1"/>
</dbReference>
<organism evidence="4 5">
    <name type="scientific">Nicoletella semolina</name>
    <dbReference type="NCBI Taxonomy" id="271160"/>
    <lineage>
        <taxon>Bacteria</taxon>
        <taxon>Pseudomonadati</taxon>
        <taxon>Pseudomonadota</taxon>
        <taxon>Gammaproteobacteria</taxon>
        <taxon>Pasteurellales</taxon>
        <taxon>Pasteurellaceae</taxon>
        <taxon>Nicoletella</taxon>
    </lineage>
</organism>
<dbReference type="Gene3D" id="3.40.1410.10">
    <property type="entry name" value="Chorismate lyase-like"/>
    <property type="match status" value="1"/>
</dbReference>